<proteinExistence type="predicted"/>
<sequence length="59" mass="6957">MINKTVQELFEDGFAEIMLGAFKLRKEGKYQEAYDELGVVLSLIMQDRQELREMYKVNP</sequence>
<protein>
    <submittedName>
        <fullName evidence="1">Uncharacterized protein</fullName>
    </submittedName>
</protein>
<reference evidence="1" key="1">
    <citation type="submission" date="2020-04" db="EMBL/GenBank/DDBJ databases">
        <authorList>
            <person name="Chiriac C."/>
            <person name="Salcher M."/>
            <person name="Ghai R."/>
            <person name="Kavagutti S V."/>
        </authorList>
    </citation>
    <scope>NUCLEOTIDE SEQUENCE</scope>
</reference>
<organism evidence="1">
    <name type="scientific">uncultured Caudovirales phage</name>
    <dbReference type="NCBI Taxonomy" id="2100421"/>
    <lineage>
        <taxon>Viruses</taxon>
        <taxon>Duplodnaviria</taxon>
        <taxon>Heunggongvirae</taxon>
        <taxon>Uroviricota</taxon>
        <taxon>Caudoviricetes</taxon>
        <taxon>Peduoviridae</taxon>
        <taxon>Maltschvirus</taxon>
        <taxon>Maltschvirus maltsch</taxon>
    </lineage>
</organism>
<accession>A0A6J5MB15</accession>
<evidence type="ECO:0000313" key="1">
    <source>
        <dbReference type="EMBL" id="CAB4143371.1"/>
    </source>
</evidence>
<gene>
    <name evidence="1" type="ORF">UFOVP447_131</name>
</gene>
<dbReference type="EMBL" id="LR796423">
    <property type="protein sequence ID" value="CAB4143371.1"/>
    <property type="molecule type" value="Genomic_DNA"/>
</dbReference>
<name>A0A6J5MB15_9CAUD</name>